<dbReference type="EMBL" id="AUXZ01000141">
    <property type="protein sequence ID" value="KZN44561.1"/>
    <property type="molecule type" value="Genomic_DNA"/>
</dbReference>
<dbReference type="PANTHER" id="PTHR11487:SF0">
    <property type="entry name" value="S-ACYL FATTY ACID SYNTHASE THIOESTERASE, MEDIUM CHAIN"/>
    <property type="match status" value="1"/>
</dbReference>
<dbReference type="Pfam" id="PF00975">
    <property type="entry name" value="Thioesterase"/>
    <property type="match status" value="1"/>
</dbReference>
<dbReference type="GO" id="GO:0008610">
    <property type="term" value="P:lipid biosynthetic process"/>
    <property type="evidence" value="ECO:0007669"/>
    <property type="project" value="TreeGrafter"/>
</dbReference>
<comment type="similarity">
    <text evidence="1">Belongs to the thioesterase family.</text>
</comment>
<evidence type="ECO:0000259" key="2">
    <source>
        <dbReference type="Pfam" id="PF00975"/>
    </source>
</evidence>
<protein>
    <recommendedName>
        <fullName evidence="2">Thioesterase domain-containing protein</fullName>
    </recommendedName>
</protein>
<dbReference type="Proteomes" id="UP000076503">
    <property type="component" value="Unassembled WGS sequence"/>
</dbReference>
<evidence type="ECO:0000313" key="4">
    <source>
        <dbReference type="Proteomes" id="UP000076503"/>
    </source>
</evidence>
<accession>A0A166ZQQ8</accession>
<dbReference type="RefSeq" id="WP_081216654.1">
    <property type="nucleotide sequence ID" value="NZ_AUXZ01000141.1"/>
</dbReference>
<dbReference type="PANTHER" id="PTHR11487">
    <property type="entry name" value="THIOESTERASE"/>
    <property type="match status" value="1"/>
</dbReference>
<dbReference type="InterPro" id="IPR029058">
    <property type="entry name" value="AB_hydrolase_fold"/>
</dbReference>
<sequence>MTLQINTKAEHADAYWLRANTKTKNVKLRLICFPYAGGGARMFLPWQTELGESIEVLAYKLAGRESRLRAALYADWSTLLDELIDAIGMLDQDYGECPYVIFGHSFGARIAFELTRKLEALQKPLPLQLFLSACRAPSEPCILPYMYNLDSSAFYARVAKMGGTPAHILEDKRLMRMLEPILRSDMALSELWPDSERTPVNVKITALSGVHDKIDPPLVMQAWQNYTHNNFELICFEGEHFFLHSHQNQLLRQIENECKQLME</sequence>
<feature type="domain" description="Thioesterase" evidence="2">
    <location>
        <begin position="29"/>
        <end position="257"/>
    </location>
</feature>
<dbReference type="InterPro" id="IPR001031">
    <property type="entry name" value="Thioesterase"/>
</dbReference>
<dbReference type="Gene3D" id="3.40.50.1820">
    <property type="entry name" value="alpha/beta hydrolase"/>
    <property type="match status" value="1"/>
</dbReference>
<reference evidence="3 4" key="1">
    <citation type="submission" date="2013-07" db="EMBL/GenBank/DDBJ databases">
        <title>Comparative Genomic and Metabolomic Analysis of Twelve Strains of Pseudoalteromonas luteoviolacea.</title>
        <authorList>
            <person name="Vynne N.G."/>
            <person name="Mansson M."/>
            <person name="Gram L."/>
        </authorList>
    </citation>
    <scope>NUCLEOTIDE SEQUENCE [LARGE SCALE GENOMIC DNA]</scope>
    <source>
        <strain evidence="3 4">H33</strain>
    </source>
</reference>
<proteinExistence type="inferred from homology"/>
<gene>
    <name evidence="3" type="ORF">N476_06060</name>
</gene>
<dbReference type="PATRIC" id="fig|1365251.3.peg.5341"/>
<dbReference type="AlphaFoldDB" id="A0A166ZQQ8"/>
<evidence type="ECO:0000313" key="3">
    <source>
        <dbReference type="EMBL" id="KZN44561.1"/>
    </source>
</evidence>
<dbReference type="InterPro" id="IPR012223">
    <property type="entry name" value="TEII"/>
</dbReference>
<dbReference type="OrthoDB" id="8480037at2"/>
<evidence type="ECO:0000256" key="1">
    <source>
        <dbReference type="ARBA" id="ARBA00007169"/>
    </source>
</evidence>
<name>A0A166ZQQ8_9GAMM</name>
<dbReference type="SUPFAM" id="SSF53474">
    <property type="entry name" value="alpha/beta-Hydrolases"/>
    <property type="match status" value="1"/>
</dbReference>
<organism evidence="3 4">
    <name type="scientific">Pseudoalteromonas luteoviolacea H33</name>
    <dbReference type="NCBI Taxonomy" id="1365251"/>
    <lineage>
        <taxon>Bacteria</taxon>
        <taxon>Pseudomonadati</taxon>
        <taxon>Pseudomonadota</taxon>
        <taxon>Gammaproteobacteria</taxon>
        <taxon>Alteromonadales</taxon>
        <taxon>Pseudoalteromonadaceae</taxon>
        <taxon>Pseudoalteromonas</taxon>
    </lineage>
</organism>
<comment type="caution">
    <text evidence="3">The sequence shown here is derived from an EMBL/GenBank/DDBJ whole genome shotgun (WGS) entry which is preliminary data.</text>
</comment>